<feature type="domain" description="Flavin reductase like" evidence="3">
    <location>
        <begin position="31"/>
        <end position="174"/>
    </location>
</feature>
<dbReference type="InterPro" id="IPR050268">
    <property type="entry name" value="NADH-dep_flavin_reductase"/>
</dbReference>
<dbReference type="PANTHER" id="PTHR30466">
    <property type="entry name" value="FLAVIN REDUCTASE"/>
    <property type="match status" value="1"/>
</dbReference>
<evidence type="ECO:0000313" key="4">
    <source>
        <dbReference type="EMBL" id="OIK27019.1"/>
    </source>
</evidence>
<dbReference type="AlphaFoldDB" id="A0A1J4Q1K6"/>
<dbReference type="EMBL" id="LBDA02000030">
    <property type="protein sequence ID" value="OIK27019.1"/>
    <property type="molecule type" value="Genomic_DNA"/>
</dbReference>
<dbReference type="PANTHER" id="PTHR30466:SF11">
    <property type="entry name" value="FLAVIN-DEPENDENT MONOOXYGENASE, REDUCTASE SUBUNIT HSAB"/>
    <property type="match status" value="1"/>
</dbReference>
<accession>A0A1J4Q1K6</accession>
<gene>
    <name evidence="4" type="ORF">VT52_013635</name>
</gene>
<dbReference type="SMART" id="SM00903">
    <property type="entry name" value="Flavin_Reduct"/>
    <property type="match status" value="1"/>
</dbReference>
<keyword evidence="5" id="KW-1185">Reference proteome</keyword>
<proteinExistence type="inferred from homology"/>
<dbReference type="InterPro" id="IPR012349">
    <property type="entry name" value="Split_barrel_FMN-bd"/>
</dbReference>
<evidence type="ECO:0000256" key="1">
    <source>
        <dbReference type="ARBA" id="ARBA00008898"/>
    </source>
</evidence>
<dbReference type="GO" id="GO:0042602">
    <property type="term" value="F:riboflavin reductase (NADPH) activity"/>
    <property type="evidence" value="ECO:0007669"/>
    <property type="project" value="TreeGrafter"/>
</dbReference>
<dbReference type="InterPro" id="IPR002563">
    <property type="entry name" value="Flavin_Rdtase-like_dom"/>
</dbReference>
<organism evidence="4 5">
    <name type="scientific">Streptomyces malaysiense</name>
    <dbReference type="NCBI Taxonomy" id="1428626"/>
    <lineage>
        <taxon>Bacteria</taxon>
        <taxon>Bacillati</taxon>
        <taxon>Actinomycetota</taxon>
        <taxon>Actinomycetes</taxon>
        <taxon>Kitasatosporales</taxon>
        <taxon>Streptomycetaceae</taxon>
        <taxon>Streptomyces</taxon>
    </lineage>
</organism>
<dbReference type="GO" id="GO:0010181">
    <property type="term" value="F:FMN binding"/>
    <property type="evidence" value="ECO:0007669"/>
    <property type="project" value="InterPro"/>
</dbReference>
<dbReference type="Gene3D" id="2.30.110.10">
    <property type="entry name" value="Electron Transport, Fmn-binding Protein, Chain A"/>
    <property type="match status" value="1"/>
</dbReference>
<name>A0A1J4Q1K6_9ACTN</name>
<evidence type="ECO:0000313" key="5">
    <source>
        <dbReference type="Proteomes" id="UP000034838"/>
    </source>
</evidence>
<evidence type="ECO:0000256" key="2">
    <source>
        <dbReference type="ARBA" id="ARBA00023002"/>
    </source>
</evidence>
<dbReference type="SUPFAM" id="SSF50475">
    <property type="entry name" value="FMN-binding split barrel"/>
    <property type="match status" value="1"/>
</dbReference>
<reference evidence="4" key="1">
    <citation type="submission" date="2016-10" db="EMBL/GenBank/DDBJ databases">
        <title>Genome sequence of Streptomyces malaysiense MUSC 136.</title>
        <authorList>
            <person name="Lee L.-H."/>
            <person name="Ser H.-L."/>
        </authorList>
    </citation>
    <scope>NUCLEOTIDE SEQUENCE [LARGE SCALE GENOMIC DNA]</scope>
    <source>
        <strain evidence="4">MUSC 136</strain>
    </source>
</reference>
<comment type="caution">
    <text evidence="4">The sequence shown here is derived from an EMBL/GenBank/DDBJ whole genome shotgun (WGS) entry which is preliminary data.</text>
</comment>
<sequence>MTRAPGPLVAAEQAEKVKQEARAREAFRRVMGSFPTGVTVVTAPADDGPRGMTCSSLTSVCLQPPTLAVCLRTASSTLAAALRQGGFAVNLLHGGAERAARVFSTDVPDRFALVGWRMSEKGLPLLTEDVCAYAQCEVSRTVEAGDHTMVLGAVIDAGVVPGTPLVYAHRSFRPWDVLPITPERPEGGR</sequence>
<dbReference type="RefSeq" id="WP_063888339.1">
    <property type="nucleotide sequence ID" value="NZ_LBDA02000030.1"/>
</dbReference>
<keyword evidence="2" id="KW-0560">Oxidoreductase</keyword>
<dbReference type="Pfam" id="PF01613">
    <property type="entry name" value="Flavin_Reduct"/>
    <property type="match status" value="1"/>
</dbReference>
<dbReference type="Proteomes" id="UP000034838">
    <property type="component" value="Unassembled WGS sequence"/>
</dbReference>
<comment type="similarity">
    <text evidence="1">Belongs to the non-flavoprotein flavin reductase family.</text>
</comment>
<protein>
    <recommendedName>
        <fullName evidence="3">Flavin reductase like domain-containing protein</fullName>
    </recommendedName>
</protein>
<evidence type="ECO:0000259" key="3">
    <source>
        <dbReference type="SMART" id="SM00903"/>
    </source>
</evidence>